<keyword evidence="4" id="KW-0378">Hydrolase</keyword>
<sequence>MIVLDRDILARITSKHPDQDILNHLQRYRQEEWTIPTVVAWESYKAASGRSQMLRTQRVLRETLDRILDLTDDVALEAAYLDEQLGEQGVSLETADLLNLATAHEAGATFVTHNSNDFDKTPIHHLADVDVVVS</sequence>
<evidence type="ECO:0000313" key="8">
    <source>
        <dbReference type="EMBL" id="QSG12818.1"/>
    </source>
</evidence>
<dbReference type="InterPro" id="IPR002716">
    <property type="entry name" value="PIN_dom"/>
</dbReference>
<dbReference type="CDD" id="cd09881">
    <property type="entry name" value="PIN_VapC4-5_FitB-like"/>
    <property type="match status" value="1"/>
</dbReference>
<keyword evidence="3" id="KW-0479">Metal-binding</keyword>
<organism evidence="8 9">
    <name type="scientific">Halapricum desulfuricans</name>
    <dbReference type="NCBI Taxonomy" id="2841257"/>
    <lineage>
        <taxon>Archaea</taxon>
        <taxon>Methanobacteriati</taxon>
        <taxon>Methanobacteriota</taxon>
        <taxon>Stenosarchaea group</taxon>
        <taxon>Halobacteria</taxon>
        <taxon>Halobacteriales</taxon>
        <taxon>Haloarculaceae</taxon>
        <taxon>Halapricum</taxon>
    </lineage>
</organism>
<reference evidence="8" key="1">
    <citation type="submission" date="2020-11" db="EMBL/GenBank/DDBJ databases">
        <title>Carbohydrate-dependent, anaerobic sulfur respiration: A novel catabolism in halophilic archaea.</title>
        <authorList>
            <person name="Sorokin D.Y."/>
            <person name="Messina E."/>
            <person name="Smedile F."/>
            <person name="La Cono V."/>
            <person name="Hallsworth J.E."/>
            <person name="Yakimov M.M."/>
        </authorList>
    </citation>
    <scope>NUCLEOTIDE SEQUENCE</scope>
    <source>
        <strain evidence="8">HSR-Bgl</strain>
    </source>
</reference>
<dbReference type="Proteomes" id="UP000663305">
    <property type="component" value="Chromosome"/>
</dbReference>
<feature type="domain" description="PIN" evidence="7">
    <location>
        <begin position="2"/>
        <end position="121"/>
    </location>
</feature>
<dbReference type="AlphaFoldDB" id="A0A897NJK2"/>
<dbReference type="GO" id="GO:0004518">
    <property type="term" value="F:nuclease activity"/>
    <property type="evidence" value="ECO:0007669"/>
    <property type="project" value="UniProtKB-KW"/>
</dbReference>
<evidence type="ECO:0000256" key="6">
    <source>
        <dbReference type="ARBA" id="ARBA00038093"/>
    </source>
</evidence>
<dbReference type="EMBL" id="CP064789">
    <property type="protein sequence ID" value="QSG12818.1"/>
    <property type="molecule type" value="Genomic_DNA"/>
</dbReference>
<dbReference type="GeneID" id="68861936"/>
<dbReference type="InterPro" id="IPR050556">
    <property type="entry name" value="Type_II_TA_system_RNase"/>
</dbReference>
<keyword evidence="5" id="KW-0460">Magnesium</keyword>
<evidence type="ECO:0000313" key="9">
    <source>
        <dbReference type="Proteomes" id="UP000663305"/>
    </source>
</evidence>
<dbReference type="RefSeq" id="WP_229124677.1">
    <property type="nucleotide sequence ID" value="NZ_CP064789.1"/>
</dbReference>
<evidence type="ECO:0000259" key="7">
    <source>
        <dbReference type="Pfam" id="PF01850"/>
    </source>
</evidence>
<evidence type="ECO:0000256" key="5">
    <source>
        <dbReference type="ARBA" id="ARBA00022842"/>
    </source>
</evidence>
<dbReference type="Pfam" id="PF01850">
    <property type="entry name" value="PIN"/>
    <property type="match status" value="1"/>
</dbReference>
<dbReference type="PANTHER" id="PTHR33653">
    <property type="entry name" value="RIBONUCLEASE VAPC2"/>
    <property type="match status" value="1"/>
</dbReference>
<dbReference type="SUPFAM" id="SSF88723">
    <property type="entry name" value="PIN domain-like"/>
    <property type="match status" value="1"/>
</dbReference>
<evidence type="ECO:0000256" key="1">
    <source>
        <dbReference type="ARBA" id="ARBA00001946"/>
    </source>
</evidence>
<dbReference type="PANTHER" id="PTHR33653:SF1">
    <property type="entry name" value="RIBONUCLEASE VAPC2"/>
    <property type="match status" value="1"/>
</dbReference>
<protein>
    <submittedName>
        <fullName evidence="8">PIN domain containing protein</fullName>
    </submittedName>
</protein>
<accession>A0A897NJK2</accession>
<comment type="cofactor">
    <cofactor evidence="1">
        <name>Mg(2+)</name>
        <dbReference type="ChEBI" id="CHEBI:18420"/>
    </cofactor>
</comment>
<gene>
    <name evidence="8" type="primary">vapC9</name>
    <name evidence="8" type="ORF">HSBGL_2413</name>
</gene>
<evidence type="ECO:0000256" key="4">
    <source>
        <dbReference type="ARBA" id="ARBA00022801"/>
    </source>
</evidence>
<evidence type="ECO:0000256" key="3">
    <source>
        <dbReference type="ARBA" id="ARBA00022723"/>
    </source>
</evidence>
<dbReference type="Gene3D" id="3.40.50.1010">
    <property type="entry name" value="5'-nuclease"/>
    <property type="match status" value="1"/>
</dbReference>
<evidence type="ECO:0000256" key="2">
    <source>
        <dbReference type="ARBA" id="ARBA00022722"/>
    </source>
</evidence>
<dbReference type="GO" id="GO:0046872">
    <property type="term" value="F:metal ion binding"/>
    <property type="evidence" value="ECO:0007669"/>
    <property type="project" value="UniProtKB-KW"/>
</dbReference>
<comment type="similarity">
    <text evidence="6">Belongs to the PINc/VapC protein family.</text>
</comment>
<dbReference type="InterPro" id="IPR029060">
    <property type="entry name" value="PIN-like_dom_sf"/>
</dbReference>
<keyword evidence="2" id="KW-0540">Nuclease</keyword>
<name>A0A897NJK2_9EURY</name>
<proteinExistence type="inferred from homology"/>
<dbReference type="GO" id="GO:0016787">
    <property type="term" value="F:hydrolase activity"/>
    <property type="evidence" value="ECO:0007669"/>
    <property type="project" value="UniProtKB-KW"/>
</dbReference>